<reference evidence="1" key="1">
    <citation type="submission" date="2019-04" db="EMBL/GenBank/DDBJ databases">
        <title>Microbes associate with the intestines of laboratory mice.</title>
        <authorList>
            <person name="Navarre W."/>
            <person name="Wong E."/>
            <person name="Huang K."/>
            <person name="Tropini C."/>
            <person name="Ng K."/>
            <person name="Yu B."/>
        </authorList>
    </citation>
    <scope>NUCLEOTIDE SEQUENCE</scope>
    <source>
        <strain evidence="1">NM09_H32</strain>
    </source>
</reference>
<keyword evidence="2" id="KW-1185">Reference proteome</keyword>
<dbReference type="Proteomes" id="UP000308836">
    <property type="component" value="Unassembled WGS sequence"/>
</dbReference>
<evidence type="ECO:0000313" key="1">
    <source>
        <dbReference type="EMBL" id="TGY66689.1"/>
    </source>
</evidence>
<proteinExistence type="predicted"/>
<organism evidence="1 2">
    <name type="scientific">Dubosiella muris</name>
    <dbReference type="NCBI Taxonomy" id="3038133"/>
    <lineage>
        <taxon>Bacteria</taxon>
        <taxon>Bacillati</taxon>
        <taxon>Bacillota</taxon>
        <taxon>Erysipelotrichia</taxon>
        <taxon>Erysipelotrichales</taxon>
        <taxon>Erysipelotrichaceae</taxon>
        <taxon>Dubosiella</taxon>
    </lineage>
</organism>
<sequence>MKQENAGTQPQNPNGKAKTGVSDVLLILCPFMIFLNFMIFSWTPKAGYSLLIAIWLVLYWLHRATGGKAGWIGNLVFSLAAIATPFFAGLFQWNMESLDAGLRMGMNAICLFMIVLDGFALAGKGRR</sequence>
<protein>
    <submittedName>
        <fullName evidence="1">Uncharacterized protein</fullName>
    </submittedName>
</protein>
<evidence type="ECO:0000313" key="2">
    <source>
        <dbReference type="Proteomes" id="UP000308836"/>
    </source>
</evidence>
<name>A0AC61R9K2_9FIRM</name>
<accession>A0AC61R9K2</accession>
<comment type="caution">
    <text evidence="1">The sequence shown here is derived from an EMBL/GenBank/DDBJ whole genome shotgun (WGS) entry which is preliminary data.</text>
</comment>
<gene>
    <name evidence="1" type="ORF">E5336_02545</name>
</gene>
<dbReference type="EMBL" id="SRYG01000004">
    <property type="protein sequence ID" value="TGY66689.1"/>
    <property type="molecule type" value="Genomic_DNA"/>
</dbReference>